<organism evidence="2 3">
    <name type="scientific">Mya arenaria</name>
    <name type="common">Soft-shell clam</name>
    <dbReference type="NCBI Taxonomy" id="6604"/>
    <lineage>
        <taxon>Eukaryota</taxon>
        <taxon>Metazoa</taxon>
        <taxon>Spiralia</taxon>
        <taxon>Lophotrochozoa</taxon>
        <taxon>Mollusca</taxon>
        <taxon>Bivalvia</taxon>
        <taxon>Autobranchia</taxon>
        <taxon>Heteroconchia</taxon>
        <taxon>Euheterodonta</taxon>
        <taxon>Imparidentia</taxon>
        <taxon>Neoheterodontei</taxon>
        <taxon>Myida</taxon>
        <taxon>Myoidea</taxon>
        <taxon>Myidae</taxon>
        <taxon>Mya</taxon>
    </lineage>
</organism>
<keyword evidence="1" id="KW-0732">Signal</keyword>
<keyword evidence="3" id="KW-1185">Reference proteome</keyword>
<sequence>MGPLKTTLILLAVVCVQMQMIASMTNYEFYQAVKPYINEEAVEYAGITVIDDDDVIDLPGGPNDELDVEYLMEKMGLLDDVESDSEEEDSSLNPLQRLGARASCRCHRMSCSCCLSHTFSVKVFWHRFRFTLKVRRVPRLCYGVPGLKIARVCLELYGINIAQRRICAKIVGSLDIKIKKFRVNFNLGCVRIPILKNAEWLYLGQDGAEMQYQVNDGVANLAENDDTMRYEADDVDMSSDDVAKPEDKLIALFITELWKSLTNMDY</sequence>
<gene>
    <name evidence="2" type="ORF">MAR_003421</name>
</gene>
<protein>
    <submittedName>
        <fullName evidence="2">Uncharacterized protein</fullName>
    </submittedName>
</protein>
<evidence type="ECO:0000313" key="3">
    <source>
        <dbReference type="Proteomes" id="UP001164746"/>
    </source>
</evidence>
<feature type="chain" id="PRO_5045268586" evidence="1">
    <location>
        <begin position="24"/>
        <end position="266"/>
    </location>
</feature>
<accession>A0ABY7G5Z0</accession>
<dbReference type="Proteomes" id="UP001164746">
    <property type="component" value="Chromosome 16"/>
</dbReference>
<evidence type="ECO:0000313" key="2">
    <source>
        <dbReference type="EMBL" id="WAR29853.1"/>
    </source>
</evidence>
<reference evidence="2" key="1">
    <citation type="submission" date="2022-11" db="EMBL/GenBank/DDBJ databases">
        <title>Centuries of genome instability and evolution in soft-shell clam transmissible cancer (bioRxiv).</title>
        <authorList>
            <person name="Hart S.F.M."/>
            <person name="Yonemitsu M.A."/>
            <person name="Giersch R.M."/>
            <person name="Beal B.F."/>
            <person name="Arriagada G."/>
            <person name="Davis B.W."/>
            <person name="Ostrander E.A."/>
            <person name="Goff S.P."/>
            <person name="Metzger M.J."/>
        </authorList>
    </citation>
    <scope>NUCLEOTIDE SEQUENCE</scope>
    <source>
        <strain evidence="2">MELC-2E11</strain>
        <tissue evidence="2">Siphon/mantle</tissue>
    </source>
</reference>
<proteinExistence type="predicted"/>
<dbReference type="EMBL" id="CP111027">
    <property type="protein sequence ID" value="WAR29853.1"/>
    <property type="molecule type" value="Genomic_DNA"/>
</dbReference>
<name>A0ABY7G5Z0_MYAAR</name>
<feature type="signal peptide" evidence="1">
    <location>
        <begin position="1"/>
        <end position="23"/>
    </location>
</feature>
<evidence type="ECO:0000256" key="1">
    <source>
        <dbReference type="SAM" id="SignalP"/>
    </source>
</evidence>